<feature type="compositionally biased region" description="Low complexity" evidence="1">
    <location>
        <begin position="1"/>
        <end position="14"/>
    </location>
</feature>
<accession>A0ABU0WTP3</accession>
<name>A0ABU0WTP3_9PSEU</name>
<dbReference type="Proteomes" id="UP001225605">
    <property type="component" value="Unassembled WGS sequence"/>
</dbReference>
<sequence>MLHRPPGLGGQRLLRPGEEGGQVPVDGEAVTLGARDLLKEARPLPAQGDVVRLPLAHLRVAPHLGLDQVQVPAHRVHGPSRAAATIRAAHRPVSTTAVCTGWSESCWLRFHT</sequence>
<proteinExistence type="predicted"/>
<protein>
    <submittedName>
        <fullName evidence="2">Uncharacterized protein</fullName>
    </submittedName>
</protein>
<reference evidence="2 3" key="1">
    <citation type="submission" date="2017-06" db="EMBL/GenBank/DDBJ databases">
        <title>Cultured bacterium strain Saccharothrix yanglingensis Hhs.015.</title>
        <authorList>
            <person name="Xia Y."/>
        </authorList>
    </citation>
    <scope>NUCLEOTIDE SEQUENCE [LARGE SCALE GENOMIC DNA]</scope>
    <source>
        <strain evidence="2 3">Hhs.015</strain>
    </source>
</reference>
<feature type="region of interest" description="Disordered" evidence="1">
    <location>
        <begin position="1"/>
        <end position="25"/>
    </location>
</feature>
<keyword evidence="3" id="KW-1185">Reference proteome</keyword>
<dbReference type="EMBL" id="NSDM01000001">
    <property type="protein sequence ID" value="MDQ2583215.1"/>
    <property type="molecule type" value="Genomic_DNA"/>
</dbReference>
<evidence type="ECO:0000313" key="3">
    <source>
        <dbReference type="Proteomes" id="UP001225605"/>
    </source>
</evidence>
<gene>
    <name evidence="2" type="ORF">CKY47_04270</name>
</gene>
<organism evidence="2 3">
    <name type="scientific">Saccharothrix yanglingensis</name>
    <dbReference type="NCBI Taxonomy" id="659496"/>
    <lineage>
        <taxon>Bacteria</taxon>
        <taxon>Bacillati</taxon>
        <taxon>Actinomycetota</taxon>
        <taxon>Actinomycetes</taxon>
        <taxon>Pseudonocardiales</taxon>
        <taxon>Pseudonocardiaceae</taxon>
        <taxon>Saccharothrix</taxon>
    </lineage>
</organism>
<comment type="caution">
    <text evidence="2">The sequence shown here is derived from an EMBL/GenBank/DDBJ whole genome shotgun (WGS) entry which is preliminary data.</text>
</comment>
<evidence type="ECO:0000256" key="1">
    <source>
        <dbReference type="SAM" id="MobiDB-lite"/>
    </source>
</evidence>
<evidence type="ECO:0000313" key="2">
    <source>
        <dbReference type="EMBL" id="MDQ2583215.1"/>
    </source>
</evidence>